<evidence type="ECO:0000313" key="2">
    <source>
        <dbReference type="EMBL" id="SDF84335.1"/>
    </source>
</evidence>
<proteinExistence type="predicted"/>
<sequence>MPVTVIMRDPKLAALGWEIKPVPHRASVYEYRALMQAGAPYPAEWEKYVERHRDSSEVSDVSPGSPPNLRPKHE</sequence>
<name>A0A8G2BI43_9PROT</name>
<feature type="compositionally biased region" description="Pro residues" evidence="1">
    <location>
        <begin position="64"/>
        <end position="74"/>
    </location>
</feature>
<comment type="caution">
    <text evidence="2">The sequence shown here is derived from an EMBL/GenBank/DDBJ whole genome shotgun (WGS) entry which is preliminary data.</text>
</comment>
<dbReference type="EMBL" id="FNBW01000007">
    <property type="protein sequence ID" value="SDF84335.1"/>
    <property type="molecule type" value="Genomic_DNA"/>
</dbReference>
<reference evidence="2 3" key="1">
    <citation type="submission" date="2016-10" db="EMBL/GenBank/DDBJ databases">
        <authorList>
            <person name="Varghese N."/>
            <person name="Submissions S."/>
        </authorList>
    </citation>
    <scope>NUCLEOTIDE SEQUENCE [LARGE SCALE GENOMIC DNA]</scope>
    <source>
        <strain evidence="2 3">DSM 18839</strain>
    </source>
</reference>
<dbReference type="AlphaFoldDB" id="A0A8G2BI43"/>
<accession>A0A8G2BI43</accession>
<evidence type="ECO:0000313" key="3">
    <source>
        <dbReference type="Proteomes" id="UP000198615"/>
    </source>
</evidence>
<dbReference type="Proteomes" id="UP000198615">
    <property type="component" value="Unassembled WGS sequence"/>
</dbReference>
<protein>
    <submittedName>
        <fullName evidence="2">Uncharacterized protein</fullName>
    </submittedName>
</protein>
<keyword evidence="3" id="KW-1185">Reference proteome</keyword>
<gene>
    <name evidence="2" type="ORF">SAMN05660686_02506</name>
</gene>
<evidence type="ECO:0000256" key="1">
    <source>
        <dbReference type="SAM" id="MobiDB-lite"/>
    </source>
</evidence>
<feature type="region of interest" description="Disordered" evidence="1">
    <location>
        <begin position="52"/>
        <end position="74"/>
    </location>
</feature>
<organism evidence="2 3">
    <name type="scientific">Thalassobaculum litoreum DSM 18839</name>
    <dbReference type="NCBI Taxonomy" id="1123362"/>
    <lineage>
        <taxon>Bacteria</taxon>
        <taxon>Pseudomonadati</taxon>
        <taxon>Pseudomonadota</taxon>
        <taxon>Alphaproteobacteria</taxon>
        <taxon>Rhodospirillales</taxon>
        <taxon>Thalassobaculaceae</taxon>
        <taxon>Thalassobaculum</taxon>
    </lineage>
</organism>